<keyword evidence="15" id="KW-1185">Reference proteome</keyword>
<comment type="similarity">
    <text evidence="3">Belongs to the homoserine dehydrogenase family.</text>
</comment>
<dbReference type="InterPro" id="IPR001342">
    <property type="entry name" value="HDH_cat"/>
</dbReference>
<dbReference type="Pfam" id="PF03447">
    <property type="entry name" value="NAD_binding_3"/>
    <property type="match status" value="1"/>
</dbReference>
<dbReference type="AlphaFoldDB" id="A0B7G0"/>
<evidence type="ECO:0000256" key="7">
    <source>
        <dbReference type="ARBA" id="ARBA00022697"/>
    </source>
</evidence>
<comment type="pathway">
    <text evidence="2">Amino-acid biosynthesis; L-methionine biosynthesis via de novo pathway; L-homoserine from L-aspartate: step 3/3.</text>
</comment>
<dbReference type="InterPro" id="IPR036291">
    <property type="entry name" value="NAD(P)-bd_dom_sf"/>
</dbReference>
<gene>
    <name evidence="14" type="ordered locus">Mthe_0845</name>
</gene>
<evidence type="ECO:0000259" key="12">
    <source>
        <dbReference type="Pfam" id="PF00742"/>
    </source>
</evidence>
<evidence type="ECO:0000256" key="10">
    <source>
        <dbReference type="PIRSR" id="PIRSR036497-1"/>
    </source>
</evidence>
<dbReference type="PROSITE" id="PS01042">
    <property type="entry name" value="HOMOSER_DHGENASE"/>
    <property type="match status" value="1"/>
</dbReference>
<dbReference type="HOGENOM" id="CLU_009116_1_2_2"/>
<comment type="pathway">
    <text evidence="1">Amino-acid biosynthesis; L-threonine biosynthesis; L-threonine from L-aspartate: step 3/5.</text>
</comment>
<dbReference type="PIRSF" id="PIRSF036497">
    <property type="entry name" value="HDH_short"/>
    <property type="match status" value="1"/>
</dbReference>
<feature type="domain" description="Aspartate/homoserine dehydrogenase NAD-binding" evidence="13">
    <location>
        <begin position="10"/>
        <end position="143"/>
    </location>
</feature>
<keyword evidence="6" id="KW-0028">Amino-acid biosynthesis</keyword>
<protein>
    <recommendedName>
        <fullName evidence="5">Homoserine dehydrogenase</fullName>
        <ecNumber evidence="4">1.1.1.3</ecNumber>
    </recommendedName>
</protein>
<dbReference type="UniPathway" id="UPA00051">
    <property type="reaction ID" value="UER00465"/>
</dbReference>
<dbReference type="UniPathway" id="UPA00050">
    <property type="reaction ID" value="UER00063"/>
</dbReference>
<feature type="binding site" evidence="11">
    <location>
        <position position="120"/>
    </location>
    <ligand>
        <name>NADPH</name>
        <dbReference type="ChEBI" id="CHEBI:57783"/>
    </ligand>
</feature>
<dbReference type="GO" id="GO:0009086">
    <property type="term" value="P:methionine biosynthetic process"/>
    <property type="evidence" value="ECO:0007669"/>
    <property type="project" value="UniProtKB-KW"/>
</dbReference>
<dbReference type="PANTHER" id="PTHR43331">
    <property type="entry name" value="HOMOSERINE DEHYDROGENASE"/>
    <property type="match status" value="1"/>
</dbReference>
<dbReference type="InterPro" id="IPR005106">
    <property type="entry name" value="Asp/hSer_DH_NAD-bd"/>
</dbReference>
<evidence type="ECO:0000256" key="3">
    <source>
        <dbReference type="ARBA" id="ARBA00006753"/>
    </source>
</evidence>
<evidence type="ECO:0000259" key="13">
    <source>
        <dbReference type="Pfam" id="PF03447"/>
    </source>
</evidence>
<dbReference type="GeneID" id="4463058"/>
<dbReference type="RefSeq" id="WP_011696030.1">
    <property type="nucleotide sequence ID" value="NC_008553.1"/>
</dbReference>
<dbReference type="EC" id="1.1.1.3" evidence="4"/>
<evidence type="ECO:0000256" key="6">
    <source>
        <dbReference type="ARBA" id="ARBA00022605"/>
    </source>
</evidence>
<dbReference type="PANTHER" id="PTHR43331:SF1">
    <property type="entry name" value="HOMOSERINE DEHYDROGENASE"/>
    <property type="match status" value="1"/>
</dbReference>
<keyword evidence="11" id="KW-0521">NADP</keyword>
<evidence type="ECO:0000256" key="8">
    <source>
        <dbReference type="ARBA" id="ARBA00023002"/>
    </source>
</evidence>
<organism evidence="14 15">
    <name type="scientific">Methanothrix thermoacetophila (strain DSM 6194 / JCM 14653 / NBRC 101360 / PT)</name>
    <name type="common">Methanosaeta thermophila</name>
    <dbReference type="NCBI Taxonomy" id="349307"/>
    <lineage>
        <taxon>Archaea</taxon>
        <taxon>Methanobacteriati</taxon>
        <taxon>Methanobacteriota</taxon>
        <taxon>Stenosarchaea group</taxon>
        <taxon>Methanomicrobia</taxon>
        <taxon>Methanotrichales</taxon>
        <taxon>Methanotrichaceae</taxon>
        <taxon>Methanothrix</taxon>
    </lineage>
</organism>
<evidence type="ECO:0000256" key="4">
    <source>
        <dbReference type="ARBA" id="ARBA00013213"/>
    </source>
</evidence>
<reference evidence="14 15" key="1">
    <citation type="submission" date="2006-10" db="EMBL/GenBank/DDBJ databases">
        <title>Complete sequence of Methanosaeta thermophila PT.</title>
        <authorList>
            <consortium name="US DOE Joint Genome Institute"/>
            <person name="Copeland A."/>
            <person name="Lucas S."/>
            <person name="Lapidus A."/>
            <person name="Barry K."/>
            <person name="Detter J.C."/>
            <person name="Glavina del Rio T."/>
            <person name="Hammon N."/>
            <person name="Israni S."/>
            <person name="Pitluck S."/>
            <person name="Chain P."/>
            <person name="Malfatti S."/>
            <person name="Shin M."/>
            <person name="Vergez L."/>
            <person name="Schmutz J."/>
            <person name="Larimer F."/>
            <person name="Land M."/>
            <person name="Hauser L."/>
            <person name="Kyrpides N."/>
            <person name="Kim E."/>
            <person name="Smith K.S."/>
            <person name="Ingram-Smith C."/>
            <person name="Richardson P."/>
        </authorList>
    </citation>
    <scope>NUCLEOTIDE SEQUENCE [LARGE SCALE GENOMIC DNA]</scope>
    <source>
        <strain evidence="15">DSM 6194 / JCM 14653 / NBRC 101360 / PT</strain>
    </source>
</reference>
<dbReference type="OrthoDB" id="4488at2157"/>
<dbReference type="InterPro" id="IPR019811">
    <property type="entry name" value="HDH_CS"/>
</dbReference>
<name>A0B7G0_METTP</name>
<keyword evidence="7" id="KW-0791">Threonine biosynthesis</keyword>
<dbReference type="FunFam" id="3.30.360.10:FF:000005">
    <property type="entry name" value="Homoserine dehydrogenase"/>
    <property type="match status" value="1"/>
</dbReference>
<dbReference type="Proteomes" id="UP000000674">
    <property type="component" value="Chromosome"/>
</dbReference>
<proteinExistence type="inferred from homology"/>
<dbReference type="EMBL" id="CP000477">
    <property type="protein sequence ID" value="ABK14634.1"/>
    <property type="molecule type" value="Genomic_DNA"/>
</dbReference>
<evidence type="ECO:0000256" key="5">
    <source>
        <dbReference type="ARBA" id="ARBA00013376"/>
    </source>
</evidence>
<evidence type="ECO:0000313" key="15">
    <source>
        <dbReference type="Proteomes" id="UP000000674"/>
    </source>
</evidence>
<evidence type="ECO:0000256" key="9">
    <source>
        <dbReference type="ARBA" id="ARBA00023167"/>
    </source>
</evidence>
<dbReference type="STRING" id="349307.Mthe_0845"/>
<feature type="domain" description="Homoserine dehydrogenase catalytic" evidence="12">
    <location>
        <begin position="152"/>
        <end position="323"/>
    </location>
</feature>
<accession>A0B7G0</accession>
<dbReference type="GO" id="GO:0009088">
    <property type="term" value="P:threonine biosynthetic process"/>
    <property type="evidence" value="ECO:0007669"/>
    <property type="project" value="UniProtKB-UniPathway"/>
</dbReference>
<feature type="binding site" evidence="11">
    <location>
        <begin position="10"/>
        <end position="15"/>
    </location>
    <ligand>
        <name>NADP(+)</name>
        <dbReference type="ChEBI" id="CHEBI:58349"/>
    </ligand>
</feature>
<evidence type="ECO:0000256" key="2">
    <source>
        <dbReference type="ARBA" id="ARBA00005062"/>
    </source>
</evidence>
<feature type="active site" description="Proton donor" evidence="10">
    <location>
        <position position="220"/>
    </location>
</feature>
<dbReference type="NCBIfam" id="NF004976">
    <property type="entry name" value="PRK06349.1"/>
    <property type="match status" value="1"/>
</dbReference>
<dbReference type="SUPFAM" id="SSF55347">
    <property type="entry name" value="Glyceraldehyde-3-phosphate dehydrogenase-like, C-terminal domain"/>
    <property type="match status" value="1"/>
</dbReference>
<dbReference type="KEGG" id="mtp:Mthe_0845"/>
<dbReference type="GO" id="GO:0050661">
    <property type="term" value="F:NADP binding"/>
    <property type="evidence" value="ECO:0007669"/>
    <property type="project" value="InterPro"/>
</dbReference>
<dbReference type="NCBIfam" id="NF004912">
    <property type="entry name" value="PRK06270.1"/>
    <property type="match status" value="1"/>
</dbReference>
<dbReference type="SUPFAM" id="SSF51735">
    <property type="entry name" value="NAD(P)-binding Rossmann-fold domains"/>
    <property type="match status" value="1"/>
</dbReference>
<dbReference type="Pfam" id="PF00742">
    <property type="entry name" value="Homoserine_dh"/>
    <property type="match status" value="1"/>
</dbReference>
<feature type="binding site" evidence="11">
    <location>
        <position position="205"/>
    </location>
    <ligand>
        <name>L-homoserine</name>
        <dbReference type="ChEBI" id="CHEBI:57476"/>
    </ligand>
</feature>
<evidence type="ECO:0000313" key="14">
    <source>
        <dbReference type="EMBL" id="ABK14634.1"/>
    </source>
</evidence>
<sequence length="335" mass="35872">MREVRISLIGYGVVGHGVVDVISRKRKMLRGLGLDLKIVSITDHTGTLVNEDGISGESVLSHKTLHEVANSEMSAKETIRSVNSELVVEVTPTNIVHGQPGLGHMEEALSNGKHVVTSNKGPLVVAYDKLKRLADDNGVMLKFEATVGGTMPLINLIERTLVGNTILGIRGIFNGTCNYILTRMAEEQYPFSRALAEAQELGYAEADPTYDIEGVDTAAKIVILANAIFNMNVKYNDVQVRGITEITPESLALAKKHGYVIKLIGEVPALTVRPMLVPIRSPLAVGSTLNAAAIYTDLSGTITVTGLGAGGLETAAAILSDIVSIYRTKRVDAIF</sequence>
<dbReference type="GO" id="GO:0004412">
    <property type="term" value="F:homoserine dehydrogenase activity"/>
    <property type="evidence" value="ECO:0007669"/>
    <property type="project" value="UniProtKB-EC"/>
</dbReference>
<keyword evidence="9" id="KW-0486">Methionine biosynthesis</keyword>
<evidence type="ECO:0000256" key="11">
    <source>
        <dbReference type="PIRSR" id="PIRSR036497-2"/>
    </source>
</evidence>
<keyword evidence="8 14" id="KW-0560">Oxidoreductase</keyword>
<dbReference type="InterPro" id="IPR022697">
    <property type="entry name" value="HDH_short"/>
</dbReference>
<evidence type="ECO:0000256" key="1">
    <source>
        <dbReference type="ARBA" id="ARBA00005056"/>
    </source>
</evidence>
<dbReference type="Gene3D" id="3.40.50.720">
    <property type="entry name" value="NAD(P)-binding Rossmann-like Domain"/>
    <property type="match status" value="1"/>
</dbReference>
<dbReference type="Gene3D" id="3.30.360.10">
    <property type="entry name" value="Dihydrodipicolinate Reductase, domain 2"/>
    <property type="match status" value="1"/>
</dbReference>